<gene>
    <name evidence="1" type="ORF">CHC_T00002419001</name>
</gene>
<dbReference type="Gramene" id="CDF33813">
    <property type="protein sequence ID" value="CDF33813"/>
    <property type="gene ID" value="CHC_T00002419001"/>
</dbReference>
<organism evidence="1 2">
    <name type="scientific">Chondrus crispus</name>
    <name type="common">Carrageen Irish moss</name>
    <name type="synonym">Polymorpha crispa</name>
    <dbReference type="NCBI Taxonomy" id="2769"/>
    <lineage>
        <taxon>Eukaryota</taxon>
        <taxon>Rhodophyta</taxon>
        <taxon>Florideophyceae</taxon>
        <taxon>Rhodymeniophycidae</taxon>
        <taxon>Gigartinales</taxon>
        <taxon>Gigartinaceae</taxon>
        <taxon>Chondrus</taxon>
    </lineage>
</organism>
<dbReference type="KEGG" id="ccp:CHC_T00002419001"/>
<name>R7Q7J5_CHOCR</name>
<accession>R7Q7J5</accession>
<reference evidence="2" key="1">
    <citation type="journal article" date="2013" name="Proc. Natl. Acad. Sci. U.S.A.">
        <title>Genome structure and metabolic features in the red seaweed Chondrus crispus shed light on evolution of the Archaeplastida.</title>
        <authorList>
            <person name="Collen J."/>
            <person name="Porcel B."/>
            <person name="Carre W."/>
            <person name="Ball S.G."/>
            <person name="Chaparro C."/>
            <person name="Tonon T."/>
            <person name="Barbeyron T."/>
            <person name="Michel G."/>
            <person name="Noel B."/>
            <person name="Valentin K."/>
            <person name="Elias M."/>
            <person name="Artiguenave F."/>
            <person name="Arun A."/>
            <person name="Aury J.M."/>
            <person name="Barbosa-Neto J.F."/>
            <person name="Bothwell J.H."/>
            <person name="Bouget F.Y."/>
            <person name="Brillet L."/>
            <person name="Cabello-Hurtado F."/>
            <person name="Capella-Gutierrez S."/>
            <person name="Charrier B."/>
            <person name="Cladiere L."/>
            <person name="Cock J.M."/>
            <person name="Coelho S.M."/>
            <person name="Colleoni C."/>
            <person name="Czjzek M."/>
            <person name="Da Silva C."/>
            <person name="Delage L."/>
            <person name="Denoeud F."/>
            <person name="Deschamps P."/>
            <person name="Dittami S.M."/>
            <person name="Gabaldon T."/>
            <person name="Gachon C.M."/>
            <person name="Groisillier A."/>
            <person name="Herve C."/>
            <person name="Jabbari K."/>
            <person name="Katinka M."/>
            <person name="Kloareg B."/>
            <person name="Kowalczyk N."/>
            <person name="Labadie K."/>
            <person name="Leblanc C."/>
            <person name="Lopez P.J."/>
            <person name="McLachlan D.H."/>
            <person name="Meslet-Cladiere L."/>
            <person name="Moustafa A."/>
            <person name="Nehr Z."/>
            <person name="Nyvall Collen P."/>
            <person name="Panaud O."/>
            <person name="Partensky F."/>
            <person name="Poulain J."/>
            <person name="Rensing S.A."/>
            <person name="Rousvoal S."/>
            <person name="Samson G."/>
            <person name="Symeonidi A."/>
            <person name="Weissenbach J."/>
            <person name="Zambounis A."/>
            <person name="Wincker P."/>
            <person name="Boyen C."/>
        </authorList>
    </citation>
    <scope>NUCLEOTIDE SEQUENCE [LARGE SCALE GENOMIC DNA]</scope>
    <source>
        <strain evidence="2">cv. Stackhouse</strain>
    </source>
</reference>
<dbReference type="AlphaFoldDB" id="R7Q7J5"/>
<dbReference type="EMBL" id="HG001658">
    <property type="protein sequence ID" value="CDF33813.1"/>
    <property type="molecule type" value="Genomic_DNA"/>
</dbReference>
<dbReference type="Proteomes" id="UP000012073">
    <property type="component" value="Unassembled WGS sequence"/>
</dbReference>
<dbReference type="GeneID" id="17321340"/>
<protein>
    <submittedName>
        <fullName evidence="1">Uncharacterized protein</fullName>
    </submittedName>
</protein>
<evidence type="ECO:0000313" key="2">
    <source>
        <dbReference type="Proteomes" id="UP000012073"/>
    </source>
</evidence>
<dbReference type="RefSeq" id="XP_005713632.1">
    <property type="nucleotide sequence ID" value="XM_005713575.1"/>
</dbReference>
<evidence type="ECO:0000313" key="1">
    <source>
        <dbReference type="EMBL" id="CDF33813.1"/>
    </source>
</evidence>
<proteinExistence type="predicted"/>
<keyword evidence="2" id="KW-1185">Reference proteome</keyword>
<sequence length="38" mass="4499">MSCLKVEIRTGIERRSQVYMNIEISLVPTPVRVHKTWQ</sequence>